<dbReference type="Proteomes" id="UP000229497">
    <property type="component" value="Unassembled WGS sequence"/>
</dbReference>
<evidence type="ECO:0000259" key="2">
    <source>
        <dbReference type="Pfam" id="PF13439"/>
    </source>
</evidence>
<sequence>MKNKKLVRKIAIITPTLLIKGGTQNQLVNFALECKKDGDICEIFTFAYFPTETYNAFDQVKVNSVILLTSGSFLVRILRYLKIDLQSFFLYFSFFFESKFLNLLSNKKFDVLNPHDWFGTWIAVDAKRKFSLDSSIVTMLNDVPSFFSSKHGIKSYLSKIIDANKQSDVDSIMVLDNKMRSKVLQYYGSGHKIELVRSGIEIDRYKNLQFPKQHIRQSLGVAYSDFLFTCASVPSPHRRFEDVILSLKDISPTAKLLIIGDFKLSKKYGDSLKRLVYKLQLENRVHFISKFLPSEQRAGYIASSDTYIFPNENQTWGLGVIEAMSLGVPCIVSNGAGVHEVLTSEDNALIYNVSKTAELTLCMKQIMNQKILRNKLISNGKSFVVDNYSWSKYKDSVYSIFFLKK</sequence>
<name>A0A2H0KJH7_9BACT</name>
<dbReference type="SUPFAM" id="SSF53756">
    <property type="entry name" value="UDP-Glycosyltransferase/glycogen phosphorylase"/>
    <property type="match status" value="1"/>
</dbReference>
<protein>
    <recommendedName>
        <fullName evidence="5">Glycosyl transferase family 1 domain-containing protein</fullName>
    </recommendedName>
</protein>
<dbReference type="InterPro" id="IPR028098">
    <property type="entry name" value="Glyco_trans_4-like_N"/>
</dbReference>
<comment type="caution">
    <text evidence="3">The sequence shown here is derived from an EMBL/GenBank/DDBJ whole genome shotgun (WGS) entry which is preliminary data.</text>
</comment>
<dbReference type="EMBL" id="PCVK01000102">
    <property type="protein sequence ID" value="PIQ71408.1"/>
    <property type="molecule type" value="Genomic_DNA"/>
</dbReference>
<dbReference type="AlphaFoldDB" id="A0A2H0KJH7"/>
<feature type="domain" description="Glycosyltransferase subfamily 4-like N-terminal" evidence="2">
    <location>
        <begin position="21"/>
        <end position="204"/>
    </location>
</feature>
<reference evidence="3 4" key="1">
    <citation type="submission" date="2017-09" db="EMBL/GenBank/DDBJ databases">
        <title>Depth-based differentiation of microbial function through sediment-hosted aquifers and enrichment of novel symbionts in the deep terrestrial subsurface.</title>
        <authorList>
            <person name="Probst A.J."/>
            <person name="Ladd B."/>
            <person name="Jarett J.K."/>
            <person name="Geller-Mcgrath D.E."/>
            <person name="Sieber C.M."/>
            <person name="Emerson J.B."/>
            <person name="Anantharaman K."/>
            <person name="Thomas B.C."/>
            <person name="Malmstrom R."/>
            <person name="Stieglmeier M."/>
            <person name="Klingl A."/>
            <person name="Woyke T."/>
            <person name="Ryan C.M."/>
            <person name="Banfield J.F."/>
        </authorList>
    </citation>
    <scope>NUCLEOTIDE SEQUENCE [LARGE SCALE GENOMIC DNA]</scope>
    <source>
        <strain evidence="3">CG11_big_fil_rev_8_21_14_0_20_37_16</strain>
    </source>
</reference>
<dbReference type="GO" id="GO:0016758">
    <property type="term" value="F:hexosyltransferase activity"/>
    <property type="evidence" value="ECO:0007669"/>
    <property type="project" value="TreeGrafter"/>
</dbReference>
<dbReference type="CDD" id="cd03801">
    <property type="entry name" value="GT4_PimA-like"/>
    <property type="match status" value="1"/>
</dbReference>
<dbReference type="PANTHER" id="PTHR45947:SF3">
    <property type="entry name" value="SULFOQUINOVOSYL TRANSFERASE SQD2"/>
    <property type="match status" value="1"/>
</dbReference>
<evidence type="ECO:0000313" key="3">
    <source>
        <dbReference type="EMBL" id="PIQ71408.1"/>
    </source>
</evidence>
<gene>
    <name evidence="3" type="ORF">COV87_03615</name>
</gene>
<evidence type="ECO:0000259" key="1">
    <source>
        <dbReference type="Pfam" id="PF00534"/>
    </source>
</evidence>
<dbReference type="Pfam" id="PF00534">
    <property type="entry name" value="Glycos_transf_1"/>
    <property type="match status" value="1"/>
</dbReference>
<feature type="domain" description="Glycosyl transferase family 1" evidence="1">
    <location>
        <begin position="214"/>
        <end position="382"/>
    </location>
</feature>
<evidence type="ECO:0008006" key="5">
    <source>
        <dbReference type="Google" id="ProtNLM"/>
    </source>
</evidence>
<dbReference type="InterPro" id="IPR001296">
    <property type="entry name" value="Glyco_trans_1"/>
</dbReference>
<organism evidence="3 4">
    <name type="scientific">Candidatus Roizmanbacteria bacterium CG11_big_fil_rev_8_21_14_0_20_37_16</name>
    <dbReference type="NCBI Taxonomy" id="1974857"/>
    <lineage>
        <taxon>Bacteria</taxon>
        <taxon>Candidatus Roizmaniibacteriota</taxon>
    </lineage>
</organism>
<accession>A0A2H0KJH7</accession>
<proteinExistence type="predicted"/>
<dbReference type="PANTHER" id="PTHR45947">
    <property type="entry name" value="SULFOQUINOVOSYL TRANSFERASE SQD2"/>
    <property type="match status" value="1"/>
</dbReference>
<dbReference type="InterPro" id="IPR050194">
    <property type="entry name" value="Glycosyltransferase_grp1"/>
</dbReference>
<dbReference type="Gene3D" id="3.40.50.2000">
    <property type="entry name" value="Glycogen Phosphorylase B"/>
    <property type="match status" value="2"/>
</dbReference>
<dbReference type="Pfam" id="PF13439">
    <property type="entry name" value="Glyco_transf_4"/>
    <property type="match status" value="1"/>
</dbReference>
<evidence type="ECO:0000313" key="4">
    <source>
        <dbReference type="Proteomes" id="UP000229497"/>
    </source>
</evidence>